<comment type="similarity">
    <text evidence="2 6 8">Belongs to the citrate synthase family.</text>
</comment>
<keyword evidence="10" id="KW-1185">Reference proteome</keyword>
<evidence type="ECO:0000256" key="8">
    <source>
        <dbReference type="RuleBase" id="RU003406"/>
    </source>
</evidence>
<evidence type="ECO:0000256" key="3">
    <source>
        <dbReference type="ARBA" id="ARBA00022532"/>
    </source>
</evidence>
<dbReference type="GO" id="GO:0036440">
    <property type="term" value="F:citrate synthase activity"/>
    <property type="evidence" value="ECO:0007669"/>
    <property type="project" value="UniProtKB-EC"/>
</dbReference>
<feature type="active site" evidence="7">
    <location>
        <position position="269"/>
    </location>
</feature>
<keyword evidence="3" id="KW-0816">Tricarboxylic acid cycle</keyword>
<dbReference type="OrthoDB" id="9800864at2"/>
<dbReference type="InterPro" id="IPR036969">
    <property type="entry name" value="Citrate_synthase_sf"/>
</dbReference>
<evidence type="ECO:0000313" key="10">
    <source>
        <dbReference type="Proteomes" id="UP000192359"/>
    </source>
</evidence>
<dbReference type="InterPro" id="IPR024176">
    <property type="entry name" value="Citrate_synthase_bac-typ"/>
</dbReference>
<dbReference type="GO" id="GO:0005975">
    <property type="term" value="P:carbohydrate metabolic process"/>
    <property type="evidence" value="ECO:0007669"/>
    <property type="project" value="TreeGrafter"/>
</dbReference>
<gene>
    <name evidence="9" type="ORF">A7979_11110</name>
</gene>
<dbReference type="InterPro" id="IPR002020">
    <property type="entry name" value="Citrate_synthase"/>
</dbReference>
<evidence type="ECO:0000313" key="9">
    <source>
        <dbReference type="EMBL" id="ORC20247.1"/>
    </source>
</evidence>
<evidence type="ECO:0000256" key="4">
    <source>
        <dbReference type="ARBA" id="ARBA00022679"/>
    </source>
</evidence>
<dbReference type="Gene3D" id="1.10.230.10">
    <property type="entry name" value="Cytochrome P450-Terp, domain 2"/>
    <property type="match status" value="1"/>
</dbReference>
<dbReference type="Pfam" id="PF00285">
    <property type="entry name" value="Citrate_synt"/>
    <property type="match status" value="1"/>
</dbReference>
<sequence length="378" mass="41475">MSDNDVKKGLAGVVADHTAVSKVNAETNSLLYRGYPVQELATVPFEKVALLLWNGELPTDEELSEFTAFERAHRELPSALKAVIDALPTDCHPMDVCRTATSFLGAADPKSEDLSPETELLKAKELFAVMPAVVCYDQRRRRGQQMIAPRDDLDYCDNFLYMAFGEVPAPEVKTAFNVSMVMYAEHSFNASTFTARVITSSLSDLHSAVTGAIGALKGPLHGGANEAVQHTFDEIGVIEGESQADAKARAKAWMEAALAEKKKIMGFGHRVYKNGDSRVPTMQKSFFDMVEYYGRQDIIGLYQGLAEAMDEAKGIKPNLDYPAGPTYHLMGFDTPTFTPIFVASRITGWTAHILEQRAANSLIRPLSAYNGADERHLG</sequence>
<dbReference type="PANTHER" id="PTHR11739:SF4">
    <property type="entry name" value="CITRATE SYNTHASE, PEROXISOMAL"/>
    <property type="match status" value="1"/>
</dbReference>
<dbReference type="NCBIfam" id="NF010636">
    <property type="entry name" value="PRK14033.1"/>
    <property type="match status" value="1"/>
</dbReference>
<dbReference type="GO" id="GO:0006099">
    <property type="term" value="P:tricarboxylic acid cycle"/>
    <property type="evidence" value="ECO:0007669"/>
    <property type="project" value="UniProtKB-UniPathway"/>
</dbReference>
<dbReference type="PANTHER" id="PTHR11739">
    <property type="entry name" value="CITRATE SYNTHASE"/>
    <property type="match status" value="1"/>
</dbReference>
<dbReference type="RefSeq" id="WP_083091472.1">
    <property type="nucleotide sequence ID" value="NZ_LXWF01000013.1"/>
</dbReference>
<evidence type="ECO:0000256" key="6">
    <source>
        <dbReference type="PIRNR" id="PIRNR001369"/>
    </source>
</evidence>
<evidence type="ECO:0000256" key="7">
    <source>
        <dbReference type="PIRSR" id="PIRSR001369-1"/>
    </source>
</evidence>
<dbReference type="PRINTS" id="PR00143">
    <property type="entry name" value="CITRTSNTHASE"/>
</dbReference>
<dbReference type="Gene3D" id="1.10.580.10">
    <property type="entry name" value="Citrate Synthase, domain 1"/>
    <property type="match status" value="1"/>
</dbReference>
<name>A0A1Y1RRA1_9MICC</name>
<dbReference type="InterPro" id="IPR016143">
    <property type="entry name" value="Citrate_synth-like_sm_a-sub"/>
</dbReference>
<feature type="active site" evidence="7">
    <location>
        <position position="320"/>
    </location>
</feature>
<evidence type="ECO:0000256" key="1">
    <source>
        <dbReference type="ARBA" id="ARBA00005163"/>
    </source>
</evidence>
<comment type="pathway">
    <text evidence="1">Carbohydrate metabolism; tricarboxylic acid cycle.</text>
</comment>
<organism evidence="9 10">
    <name type="scientific">Rothia nasimurium</name>
    <dbReference type="NCBI Taxonomy" id="85336"/>
    <lineage>
        <taxon>Bacteria</taxon>
        <taxon>Bacillati</taxon>
        <taxon>Actinomycetota</taxon>
        <taxon>Actinomycetes</taxon>
        <taxon>Micrococcales</taxon>
        <taxon>Micrococcaceae</taxon>
        <taxon>Rothia</taxon>
    </lineage>
</organism>
<dbReference type="PIRSF" id="PIRSF001369">
    <property type="entry name" value="Citrate_synth"/>
    <property type="match status" value="1"/>
</dbReference>
<proteinExistence type="inferred from homology"/>
<dbReference type="EMBL" id="LXWF01000013">
    <property type="protein sequence ID" value="ORC20247.1"/>
    <property type="molecule type" value="Genomic_DNA"/>
</dbReference>
<accession>A0A1Y1RRA1</accession>
<keyword evidence="4 6" id="KW-0808">Transferase</keyword>
<dbReference type="Proteomes" id="UP000192359">
    <property type="component" value="Unassembled WGS sequence"/>
</dbReference>
<evidence type="ECO:0000256" key="2">
    <source>
        <dbReference type="ARBA" id="ARBA00010566"/>
    </source>
</evidence>
<dbReference type="UniPathway" id="UPA00223"/>
<comment type="catalytic activity">
    <reaction evidence="5">
        <text>oxaloacetate + acetyl-CoA + H2O = citrate + CoA + H(+)</text>
        <dbReference type="Rhea" id="RHEA:16845"/>
        <dbReference type="ChEBI" id="CHEBI:15377"/>
        <dbReference type="ChEBI" id="CHEBI:15378"/>
        <dbReference type="ChEBI" id="CHEBI:16452"/>
        <dbReference type="ChEBI" id="CHEBI:16947"/>
        <dbReference type="ChEBI" id="CHEBI:57287"/>
        <dbReference type="ChEBI" id="CHEBI:57288"/>
        <dbReference type="EC" id="2.3.3.16"/>
    </reaction>
</comment>
<protein>
    <recommendedName>
        <fullName evidence="6">Citrate synthase</fullName>
    </recommendedName>
</protein>
<dbReference type="NCBIfam" id="TIGR01800">
    <property type="entry name" value="cit_synth_II"/>
    <property type="match status" value="1"/>
</dbReference>
<dbReference type="AlphaFoldDB" id="A0A1Y1RRA1"/>
<dbReference type="InterPro" id="IPR019810">
    <property type="entry name" value="Citrate_synthase_AS"/>
</dbReference>
<dbReference type="PROSITE" id="PS00480">
    <property type="entry name" value="CITRATE_SYNTHASE"/>
    <property type="match status" value="1"/>
</dbReference>
<reference evidence="9 10" key="1">
    <citation type="submission" date="2016-05" db="EMBL/GenBank/DDBJ databases">
        <title>Draft genome sequence of a porcine commensal Rothia nasimurium.</title>
        <authorList>
            <person name="Gaiser R.A."/>
            <person name="Van Baarlen P."/>
            <person name="Wells J.M."/>
        </authorList>
    </citation>
    <scope>NUCLEOTIDE SEQUENCE [LARGE SCALE GENOMIC DNA]</scope>
    <source>
        <strain evidence="9 10">PT-32</strain>
    </source>
</reference>
<evidence type="ECO:0000256" key="5">
    <source>
        <dbReference type="ARBA" id="ARBA00049288"/>
    </source>
</evidence>
<dbReference type="InterPro" id="IPR011278">
    <property type="entry name" value="2-MeCitrate/Citrate_synth_II"/>
</dbReference>
<comment type="caution">
    <text evidence="9">The sequence shown here is derived from an EMBL/GenBank/DDBJ whole genome shotgun (WGS) entry which is preliminary data.</text>
</comment>
<dbReference type="SUPFAM" id="SSF48256">
    <property type="entry name" value="Citrate synthase"/>
    <property type="match status" value="1"/>
</dbReference>
<dbReference type="GO" id="GO:0005829">
    <property type="term" value="C:cytosol"/>
    <property type="evidence" value="ECO:0007669"/>
    <property type="project" value="TreeGrafter"/>
</dbReference>
<dbReference type="InterPro" id="IPR016142">
    <property type="entry name" value="Citrate_synth-like_lrg_a-sub"/>
</dbReference>